<comment type="caution">
    <text evidence="2">The sequence shown here is derived from an EMBL/GenBank/DDBJ whole genome shotgun (WGS) entry which is preliminary data.</text>
</comment>
<dbReference type="RefSeq" id="WP_311364299.1">
    <property type="nucleotide sequence ID" value="NZ_JAVRIC010000006.1"/>
</dbReference>
<feature type="transmembrane region" description="Helical" evidence="1">
    <location>
        <begin position="62"/>
        <end position="80"/>
    </location>
</feature>
<keyword evidence="3" id="KW-1185">Reference proteome</keyword>
<feature type="transmembrane region" description="Helical" evidence="1">
    <location>
        <begin position="6"/>
        <end position="27"/>
    </location>
</feature>
<gene>
    <name evidence="2" type="ORF">RM530_05940</name>
</gene>
<organism evidence="2 3">
    <name type="scientific">Banduia mediterranea</name>
    <dbReference type="NCBI Taxonomy" id="3075609"/>
    <lineage>
        <taxon>Bacteria</taxon>
        <taxon>Pseudomonadati</taxon>
        <taxon>Pseudomonadota</taxon>
        <taxon>Gammaproteobacteria</taxon>
        <taxon>Nevskiales</taxon>
        <taxon>Algiphilaceae</taxon>
        <taxon>Banduia</taxon>
    </lineage>
</organism>
<name>A0ABU2WGB1_9GAMM</name>
<reference evidence="2 3" key="1">
    <citation type="submission" date="2023-09" db="EMBL/GenBank/DDBJ databases">
        <authorList>
            <person name="Rey-Velasco X."/>
        </authorList>
    </citation>
    <scope>NUCLEOTIDE SEQUENCE [LARGE SCALE GENOMIC DNA]</scope>
    <source>
        <strain evidence="2 3">W345</strain>
    </source>
</reference>
<evidence type="ECO:0000256" key="1">
    <source>
        <dbReference type="SAM" id="Phobius"/>
    </source>
</evidence>
<keyword evidence="1" id="KW-0812">Transmembrane</keyword>
<evidence type="ECO:0000313" key="3">
    <source>
        <dbReference type="Proteomes" id="UP001254608"/>
    </source>
</evidence>
<dbReference type="EMBL" id="JAVRIC010000006">
    <property type="protein sequence ID" value="MDT0496905.1"/>
    <property type="molecule type" value="Genomic_DNA"/>
</dbReference>
<sequence length="81" mass="8796">MSVQQVYWAVAYPVLAAVLAVGALLLIKIVRHRQAAKDARRLDAVPAQPMSRDQARALIRRYLYGAGPILFVLALVGVALA</sequence>
<accession>A0ABU2WGB1</accession>
<keyword evidence="1" id="KW-1133">Transmembrane helix</keyword>
<evidence type="ECO:0000313" key="2">
    <source>
        <dbReference type="EMBL" id="MDT0496905.1"/>
    </source>
</evidence>
<proteinExistence type="predicted"/>
<keyword evidence="1" id="KW-0472">Membrane</keyword>
<dbReference type="Proteomes" id="UP001254608">
    <property type="component" value="Unassembled WGS sequence"/>
</dbReference>
<protein>
    <submittedName>
        <fullName evidence="2">Uncharacterized protein</fullName>
    </submittedName>
</protein>